<evidence type="ECO:0000313" key="2">
    <source>
        <dbReference type="Proteomes" id="UP001597068"/>
    </source>
</evidence>
<accession>A0ABW3G4S3</accession>
<dbReference type="EMBL" id="JBHTIL010000001">
    <property type="protein sequence ID" value="MFD0925569.1"/>
    <property type="molecule type" value="Genomic_DNA"/>
</dbReference>
<comment type="caution">
    <text evidence="1">The sequence shown here is derived from an EMBL/GenBank/DDBJ whole genome shotgun (WGS) entry which is preliminary data.</text>
</comment>
<gene>
    <name evidence="1" type="ORF">ACFQ04_07440</name>
</gene>
<protein>
    <submittedName>
        <fullName evidence="1">Diiron oxygenase</fullName>
    </submittedName>
</protein>
<dbReference type="Proteomes" id="UP001597068">
    <property type="component" value="Unassembled WGS sequence"/>
</dbReference>
<dbReference type="InterPro" id="IPR012348">
    <property type="entry name" value="RNR-like"/>
</dbReference>
<sequence length="303" mass="34100">MGADVTTTAERLLRSTAENALDGEIDIDWDAPVDPEKAWLTECRATLYGTRIWERLSREEQLTLGRAEAVAVLSYGIVAEQQLCMNLLRTLFAVDDWTSPQSLYSLSEVGEEARHSTMFGRLIEKAEMPAWPAASGVNALLRLMGFVPHGPLIYAITLIVEEILDRVQREACKDETVQPHVRQMMRIHILEEARHITYARTELIAAVERCGRISLAANRVAIALLVLVVMPTLIDPRAYLSVGISPTRGWLVAQFSRRFRENATFACGPMLTFFHEVGLIRGRVTTRVYRLSRSLPPEVRSQL</sequence>
<dbReference type="InterPro" id="IPR009078">
    <property type="entry name" value="Ferritin-like_SF"/>
</dbReference>
<dbReference type="Gene3D" id="1.10.620.20">
    <property type="entry name" value="Ribonucleotide Reductase, subunit A"/>
    <property type="match status" value="1"/>
</dbReference>
<keyword evidence="2" id="KW-1185">Reference proteome</keyword>
<proteinExistence type="predicted"/>
<name>A0ABW3G4S3_9NOCA</name>
<dbReference type="Pfam" id="PF11583">
    <property type="entry name" value="AurF"/>
    <property type="match status" value="1"/>
</dbReference>
<dbReference type="InterPro" id="IPR025859">
    <property type="entry name" value="AurF/CmlI"/>
</dbReference>
<organism evidence="1 2">
    <name type="scientific">Williamsia deligens</name>
    <dbReference type="NCBI Taxonomy" id="321325"/>
    <lineage>
        <taxon>Bacteria</taxon>
        <taxon>Bacillati</taxon>
        <taxon>Actinomycetota</taxon>
        <taxon>Actinomycetes</taxon>
        <taxon>Mycobacteriales</taxon>
        <taxon>Nocardiaceae</taxon>
        <taxon>Williamsia</taxon>
    </lineage>
</organism>
<evidence type="ECO:0000313" key="1">
    <source>
        <dbReference type="EMBL" id="MFD0925569.1"/>
    </source>
</evidence>
<dbReference type="SUPFAM" id="SSF47240">
    <property type="entry name" value="Ferritin-like"/>
    <property type="match status" value="1"/>
</dbReference>
<reference evidence="2" key="1">
    <citation type="journal article" date="2019" name="Int. J. Syst. Evol. Microbiol.">
        <title>The Global Catalogue of Microorganisms (GCM) 10K type strain sequencing project: providing services to taxonomists for standard genome sequencing and annotation.</title>
        <authorList>
            <consortium name="The Broad Institute Genomics Platform"/>
            <consortium name="The Broad Institute Genome Sequencing Center for Infectious Disease"/>
            <person name="Wu L."/>
            <person name="Ma J."/>
        </authorList>
    </citation>
    <scope>NUCLEOTIDE SEQUENCE [LARGE SCALE GENOMIC DNA]</scope>
    <source>
        <strain evidence="2">CCUG 50873</strain>
    </source>
</reference>
<dbReference type="RefSeq" id="WP_253646491.1">
    <property type="nucleotide sequence ID" value="NZ_BAAAMO010000002.1"/>
</dbReference>